<evidence type="ECO:0000256" key="1">
    <source>
        <dbReference type="SAM" id="MobiDB-lite"/>
    </source>
</evidence>
<feature type="region of interest" description="Disordered" evidence="1">
    <location>
        <begin position="1"/>
        <end position="46"/>
    </location>
</feature>
<dbReference type="Proteomes" id="UP001497472">
    <property type="component" value="Unassembled WGS sequence"/>
</dbReference>
<feature type="compositionally biased region" description="Basic and acidic residues" evidence="1">
    <location>
        <begin position="16"/>
        <end position="28"/>
    </location>
</feature>
<proteinExistence type="predicted"/>
<name>A0AAV1ITG3_9NEOP</name>
<dbReference type="AlphaFoldDB" id="A0AAV1ITG3"/>
<comment type="caution">
    <text evidence="2">The sequence shown here is derived from an EMBL/GenBank/DDBJ whole genome shotgun (WGS) entry which is preliminary data.</text>
</comment>
<protein>
    <submittedName>
        <fullName evidence="2">Uncharacterized protein</fullName>
    </submittedName>
</protein>
<sequence length="113" mass="12817">MQITSSTRQPNYREVNLNKDKYRPRGDNANRGGGAIIGSERGSAAHRRGALITSLDLRARELKTLVQLVIRLKERYYVDVQSPKQAFPLLMPFGIPLDYSILNTVKRAFRGML</sequence>
<keyword evidence="3" id="KW-1185">Reference proteome</keyword>
<evidence type="ECO:0000313" key="3">
    <source>
        <dbReference type="Proteomes" id="UP001497472"/>
    </source>
</evidence>
<reference evidence="2 3" key="1">
    <citation type="submission" date="2023-11" db="EMBL/GenBank/DDBJ databases">
        <authorList>
            <person name="Okamura Y."/>
        </authorList>
    </citation>
    <scope>NUCLEOTIDE SEQUENCE [LARGE SCALE GENOMIC DNA]</scope>
</reference>
<evidence type="ECO:0000313" key="2">
    <source>
        <dbReference type="EMBL" id="CAK1539951.1"/>
    </source>
</evidence>
<organism evidence="2 3">
    <name type="scientific">Leptosia nina</name>
    <dbReference type="NCBI Taxonomy" id="320188"/>
    <lineage>
        <taxon>Eukaryota</taxon>
        <taxon>Metazoa</taxon>
        <taxon>Ecdysozoa</taxon>
        <taxon>Arthropoda</taxon>
        <taxon>Hexapoda</taxon>
        <taxon>Insecta</taxon>
        <taxon>Pterygota</taxon>
        <taxon>Neoptera</taxon>
        <taxon>Endopterygota</taxon>
        <taxon>Lepidoptera</taxon>
        <taxon>Glossata</taxon>
        <taxon>Ditrysia</taxon>
        <taxon>Papilionoidea</taxon>
        <taxon>Pieridae</taxon>
        <taxon>Pierinae</taxon>
        <taxon>Leptosia</taxon>
    </lineage>
</organism>
<feature type="compositionally biased region" description="Polar residues" evidence="1">
    <location>
        <begin position="1"/>
        <end position="10"/>
    </location>
</feature>
<accession>A0AAV1ITG3</accession>
<gene>
    <name evidence="2" type="ORF">LNINA_LOCUS46</name>
</gene>
<dbReference type="EMBL" id="CAVLEF010000001">
    <property type="protein sequence ID" value="CAK1539951.1"/>
    <property type="molecule type" value="Genomic_DNA"/>
</dbReference>